<dbReference type="GO" id="GO:0005886">
    <property type="term" value="C:plasma membrane"/>
    <property type="evidence" value="ECO:0007669"/>
    <property type="project" value="UniProtKB-SubCell"/>
</dbReference>
<gene>
    <name evidence="8" type="ORF">AW736_16335</name>
</gene>
<accession>A0A178IF62</accession>
<dbReference type="Proteomes" id="UP000078486">
    <property type="component" value="Unassembled WGS sequence"/>
</dbReference>
<keyword evidence="8" id="KW-0282">Flagellum</keyword>
<keyword evidence="5 7" id="KW-1133">Transmembrane helix</keyword>
<comment type="similarity">
    <text evidence="2">Belongs to the FliQ/MopD/SpaQ family.</text>
</comment>
<evidence type="ECO:0000313" key="8">
    <source>
        <dbReference type="EMBL" id="OAM88630.1"/>
    </source>
</evidence>
<dbReference type="EMBL" id="LRRQ01000126">
    <property type="protein sequence ID" value="OAM88630.1"/>
    <property type="molecule type" value="Genomic_DNA"/>
</dbReference>
<dbReference type="PANTHER" id="PTHR34040">
    <property type="entry name" value="FLAGELLAR BIOSYNTHETIC PROTEIN FLIQ"/>
    <property type="match status" value="1"/>
</dbReference>
<dbReference type="RefSeq" id="WP_068771365.1">
    <property type="nucleotide sequence ID" value="NZ_CP109796.1"/>
</dbReference>
<evidence type="ECO:0000313" key="9">
    <source>
        <dbReference type="Proteomes" id="UP000078486"/>
    </source>
</evidence>
<dbReference type="STRING" id="1184151.AW736_16335"/>
<evidence type="ECO:0000256" key="1">
    <source>
        <dbReference type="ARBA" id="ARBA00004651"/>
    </source>
</evidence>
<dbReference type="Pfam" id="PF01313">
    <property type="entry name" value="Bac_export_3"/>
    <property type="match status" value="1"/>
</dbReference>
<keyword evidence="4 7" id="KW-0812">Transmembrane</keyword>
<dbReference type="PIRSF" id="PIRSF004669">
    <property type="entry name" value="FliQ"/>
    <property type="match status" value="1"/>
</dbReference>
<dbReference type="GO" id="GO:0009306">
    <property type="term" value="P:protein secretion"/>
    <property type="evidence" value="ECO:0007669"/>
    <property type="project" value="InterPro"/>
</dbReference>
<dbReference type="PANTHER" id="PTHR34040:SF2">
    <property type="entry name" value="FLAGELLAR BIOSYNTHETIC PROTEIN FLIQ"/>
    <property type="match status" value="1"/>
</dbReference>
<feature type="transmembrane region" description="Helical" evidence="7">
    <location>
        <begin position="12"/>
        <end position="35"/>
    </location>
</feature>
<keyword evidence="8" id="KW-0966">Cell projection</keyword>
<dbReference type="InterPro" id="IPR002191">
    <property type="entry name" value="Bac_export_3"/>
</dbReference>
<feature type="transmembrane region" description="Helical" evidence="7">
    <location>
        <begin position="55"/>
        <end position="74"/>
    </location>
</feature>
<proteinExistence type="inferred from homology"/>
<evidence type="ECO:0000256" key="4">
    <source>
        <dbReference type="ARBA" id="ARBA00022692"/>
    </source>
</evidence>
<sequence length="89" mass="9545">MNAEAAIDLLKQVVLFALYVTSPFIVLMLLIGLLTSLAQSVTSIQEQTLTFGPKILGLALLLIVLAPWLLRALTEFASSCITRMAIVAG</sequence>
<keyword evidence="6 7" id="KW-0472">Membrane</keyword>
<protein>
    <submittedName>
        <fullName evidence="8">Flagellar biosynthetic protein FliQ</fullName>
    </submittedName>
</protein>
<name>A0A178IF62_9BACT</name>
<reference evidence="8 9" key="1">
    <citation type="submission" date="2016-01" db="EMBL/GenBank/DDBJ databases">
        <title>High potential of lignocellulose degradation of a new Verrucomicrobia species.</title>
        <authorList>
            <person name="Wang Y."/>
            <person name="Shi Y."/>
            <person name="Qiu Z."/>
            <person name="Liu S."/>
            <person name="Yang H."/>
        </authorList>
    </citation>
    <scope>NUCLEOTIDE SEQUENCE [LARGE SCALE GENOMIC DNA]</scope>
    <source>
        <strain evidence="8 9">TSB47</strain>
    </source>
</reference>
<evidence type="ECO:0000256" key="7">
    <source>
        <dbReference type="SAM" id="Phobius"/>
    </source>
</evidence>
<dbReference type="PRINTS" id="PR00952">
    <property type="entry name" value="TYPE3IMQPROT"/>
</dbReference>
<keyword evidence="8" id="KW-0969">Cilium</keyword>
<evidence type="ECO:0000256" key="2">
    <source>
        <dbReference type="ARBA" id="ARBA00006156"/>
    </source>
</evidence>
<dbReference type="AlphaFoldDB" id="A0A178IF62"/>
<comment type="subcellular location">
    <subcellularLocation>
        <location evidence="1">Cell membrane</location>
        <topology evidence="1">Multi-pass membrane protein</topology>
    </subcellularLocation>
</comment>
<organism evidence="8 9">
    <name type="scientific">Termitidicoccus mucosus</name>
    <dbReference type="NCBI Taxonomy" id="1184151"/>
    <lineage>
        <taxon>Bacteria</taxon>
        <taxon>Pseudomonadati</taxon>
        <taxon>Verrucomicrobiota</taxon>
        <taxon>Opitutia</taxon>
        <taxon>Opitutales</taxon>
        <taxon>Opitutaceae</taxon>
        <taxon>Termitidicoccus</taxon>
    </lineage>
</organism>
<evidence type="ECO:0000256" key="6">
    <source>
        <dbReference type="ARBA" id="ARBA00023136"/>
    </source>
</evidence>
<evidence type="ECO:0000256" key="3">
    <source>
        <dbReference type="ARBA" id="ARBA00022475"/>
    </source>
</evidence>
<keyword evidence="3" id="KW-1003">Cell membrane</keyword>
<comment type="caution">
    <text evidence="8">The sequence shown here is derived from an EMBL/GenBank/DDBJ whole genome shotgun (WGS) entry which is preliminary data.</text>
</comment>
<dbReference type="OrthoDB" id="9806440at2"/>
<evidence type="ECO:0000256" key="5">
    <source>
        <dbReference type="ARBA" id="ARBA00022989"/>
    </source>
</evidence>
<keyword evidence="9" id="KW-1185">Reference proteome</keyword>